<name>A0A318S2P9_WILLI</name>
<dbReference type="Pfam" id="PF13649">
    <property type="entry name" value="Methyltransf_25"/>
    <property type="match status" value="1"/>
</dbReference>
<evidence type="ECO:0000259" key="3">
    <source>
        <dbReference type="Pfam" id="PF13649"/>
    </source>
</evidence>
<proteinExistence type="predicted"/>
<evidence type="ECO:0000256" key="2">
    <source>
        <dbReference type="ARBA" id="ARBA00022679"/>
    </source>
</evidence>
<dbReference type="CDD" id="cd02440">
    <property type="entry name" value="AdoMet_MTases"/>
    <property type="match status" value="1"/>
</dbReference>
<dbReference type="Proteomes" id="UP000247591">
    <property type="component" value="Unassembled WGS sequence"/>
</dbReference>
<dbReference type="SUPFAM" id="SSF53335">
    <property type="entry name" value="S-adenosyl-L-methionine-dependent methyltransferases"/>
    <property type="match status" value="1"/>
</dbReference>
<dbReference type="InterPro" id="IPR029063">
    <property type="entry name" value="SAM-dependent_MTases_sf"/>
</dbReference>
<dbReference type="InterPro" id="IPR041698">
    <property type="entry name" value="Methyltransf_25"/>
</dbReference>
<keyword evidence="5" id="KW-1185">Reference proteome</keyword>
<dbReference type="EMBL" id="QJSP01000005">
    <property type="protein sequence ID" value="PYE17897.1"/>
    <property type="molecule type" value="Genomic_DNA"/>
</dbReference>
<comment type="caution">
    <text evidence="4">The sequence shown here is derived from an EMBL/GenBank/DDBJ whole genome shotgun (WGS) entry which is preliminary data.</text>
</comment>
<keyword evidence="2 4" id="KW-0808">Transferase</keyword>
<evidence type="ECO:0000313" key="5">
    <source>
        <dbReference type="Proteomes" id="UP000247591"/>
    </source>
</evidence>
<dbReference type="Gene3D" id="3.40.50.150">
    <property type="entry name" value="Vaccinia Virus protein VP39"/>
    <property type="match status" value="1"/>
</dbReference>
<protein>
    <submittedName>
        <fullName evidence="4">Trans-aconitate 2-methyltransferase</fullName>
    </submittedName>
</protein>
<dbReference type="GO" id="GO:0008168">
    <property type="term" value="F:methyltransferase activity"/>
    <property type="evidence" value="ECO:0007669"/>
    <property type="project" value="UniProtKB-KW"/>
</dbReference>
<keyword evidence="1 4" id="KW-0489">Methyltransferase</keyword>
<sequence>MVDWDGDRYSDVSALQRMVAEASIRGLELAGDERLLDVGCGDGFITMQLAERLPRGSVVGVDASRRMIEKALGRVPADQLRVQFHVDDALALPFDRDFDIAVSFNALHWVHDQTTALRGIARSLDSGGRAVIQMVCATDQRSIEDVAMEVATGPRWQKHFSGYEPPHFHVEPGRFREYATEAGFTVTDLQTQTLQWQFDSTGDFAQWFAVGASDWTARLPDFEVGHFVDDVIERYQEQIGEPALFRFSQMRAALTIADR</sequence>
<accession>A0A318S2P9</accession>
<dbReference type="GO" id="GO:0032259">
    <property type="term" value="P:methylation"/>
    <property type="evidence" value="ECO:0007669"/>
    <property type="project" value="UniProtKB-KW"/>
</dbReference>
<dbReference type="OrthoDB" id="5174037at2"/>
<dbReference type="PANTHER" id="PTHR43861">
    <property type="entry name" value="TRANS-ACONITATE 2-METHYLTRANSFERASE-RELATED"/>
    <property type="match status" value="1"/>
</dbReference>
<gene>
    <name evidence="4" type="ORF">DFR67_10542</name>
</gene>
<evidence type="ECO:0000256" key="1">
    <source>
        <dbReference type="ARBA" id="ARBA00022603"/>
    </source>
</evidence>
<reference evidence="4 5" key="1">
    <citation type="submission" date="2018-06" db="EMBL/GenBank/DDBJ databases">
        <title>Genomic Encyclopedia of Type Strains, Phase IV (KMG-IV): sequencing the most valuable type-strain genomes for metagenomic binning, comparative biology and taxonomic classification.</title>
        <authorList>
            <person name="Goeker M."/>
        </authorList>
    </citation>
    <scope>NUCLEOTIDE SEQUENCE [LARGE SCALE GENOMIC DNA]</scope>
    <source>
        <strain evidence="4 5">DSM 45521</strain>
    </source>
</reference>
<dbReference type="PANTHER" id="PTHR43861:SF1">
    <property type="entry name" value="TRANS-ACONITATE 2-METHYLTRANSFERASE"/>
    <property type="match status" value="1"/>
</dbReference>
<dbReference type="AlphaFoldDB" id="A0A318S2P9"/>
<dbReference type="RefSeq" id="WP_110469306.1">
    <property type="nucleotide sequence ID" value="NZ_QJSP01000005.1"/>
</dbReference>
<evidence type="ECO:0000313" key="4">
    <source>
        <dbReference type="EMBL" id="PYE17897.1"/>
    </source>
</evidence>
<organism evidence="4 5">
    <name type="scientific">Williamsia limnetica</name>
    <dbReference type="NCBI Taxonomy" id="882452"/>
    <lineage>
        <taxon>Bacteria</taxon>
        <taxon>Bacillati</taxon>
        <taxon>Actinomycetota</taxon>
        <taxon>Actinomycetes</taxon>
        <taxon>Mycobacteriales</taxon>
        <taxon>Nocardiaceae</taxon>
        <taxon>Williamsia</taxon>
    </lineage>
</organism>
<feature type="domain" description="Methyltransferase" evidence="3">
    <location>
        <begin position="36"/>
        <end position="128"/>
    </location>
</feature>